<dbReference type="InterPro" id="IPR017946">
    <property type="entry name" value="PLC-like_Pdiesterase_TIM-brl"/>
</dbReference>
<sequence>MIEKLTWMGKLFVFIHIMVTLYLNRIGFKNLLLTSKNKNQNMKRVLTFTFMVFIFSTALAQKFNWNKNQVIAHRGAWKKNKFPENSIASLNEAVRLGCYGSEFDVWMTLDKVLVVNHDAEFQGLTIEKVNYADLLTKTMSNGEKIPTLESYLLEGKKQKTTRLILEIKPSKISKERGLELTDKCVEMVKKLGVIDWTEYISFDYDYCKRILSLLPKAKVAYLNGDKSAEQMKADKLTGADYHYSVYQKDNWIENAQKLGLTVNAWTVNTAPEMQWLLAHHVEYITTNEPELLFEELKKTPVANGWKLKWADEFDDKGLPLSKNWSYDVGGNGYGNNELQYYTDADTTNALVKKGNLLITAVKADKDRNHYTSARLVSKNKVDVKYGRIEVRAILPKGRGLWPAIWMLPSNAKYGGWPKSGEIDIMEHVGYKPDTVFGSVHTEKFNHVIKTQVTKGIALDPYSAYHVYAVEWFADRIDFFVDDQKYLTFKNTKKGAGEWPFDQDFHIILNLAVGGNWGGQKGIDDAVFPATMKVDYVRVYQK</sequence>
<dbReference type="PROSITE" id="PS51762">
    <property type="entry name" value="GH16_2"/>
    <property type="match status" value="1"/>
</dbReference>
<dbReference type="Proteomes" id="UP000199572">
    <property type="component" value="Unassembled WGS sequence"/>
</dbReference>
<dbReference type="SUPFAM" id="SSF49899">
    <property type="entry name" value="Concanavalin A-like lectins/glucanases"/>
    <property type="match status" value="1"/>
</dbReference>
<dbReference type="STRING" id="390241.SAMN04488023_101134"/>
<feature type="domain" description="GP-PDE" evidence="3">
    <location>
        <begin position="68"/>
        <end position="296"/>
    </location>
</feature>
<dbReference type="CDD" id="cd08023">
    <property type="entry name" value="GH16_laminarinase_like"/>
    <property type="match status" value="1"/>
</dbReference>
<dbReference type="GO" id="GO:0006629">
    <property type="term" value="P:lipid metabolic process"/>
    <property type="evidence" value="ECO:0007669"/>
    <property type="project" value="InterPro"/>
</dbReference>
<dbReference type="GO" id="GO:0005975">
    <property type="term" value="P:carbohydrate metabolic process"/>
    <property type="evidence" value="ECO:0007669"/>
    <property type="project" value="InterPro"/>
</dbReference>
<dbReference type="InterPro" id="IPR013320">
    <property type="entry name" value="ConA-like_dom_sf"/>
</dbReference>
<dbReference type="InterPro" id="IPR030395">
    <property type="entry name" value="GP_PDE_dom"/>
</dbReference>
<dbReference type="SUPFAM" id="SSF51695">
    <property type="entry name" value="PLC-like phosphodiesterases"/>
    <property type="match status" value="1"/>
</dbReference>
<keyword evidence="2" id="KW-0472">Membrane</keyword>
<dbReference type="EMBL" id="FOGG01000001">
    <property type="protein sequence ID" value="SEQ79354.1"/>
    <property type="molecule type" value="Genomic_DNA"/>
</dbReference>
<evidence type="ECO:0000256" key="2">
    <source>
        <dbReference type="SAM" id="Phobius"/>
    </source>
</evidence>
<evidence type="ECO:0000313" key="6">
    <source>
        <dbReference type="Proteomes" id="UP000199572"/>
    </source>
</evidence>
<keyword evidence="2" id="KW-0812">Transmembrane</keyword>
<keyword evidence="2" id="KW-1133">Transmembrane helix</keyword>
<accession>A0A1H9IXN7</accession>
<dbReference type="Gene3D" id="3.20.20.190">
    <property type="entry name" value="Phosphatidylinositol (PI) phosphodiesterase"/>
    <property type="match status" value="1"/>
</dbReference>
<feature type="domain" description="GH16" evidence="4">
    <location>
        <begin position="263"/>
        <end position="541"/>
    </location>
</feature>
<dbReference type="GO" id="GO:0004553">
    <property type="term" value="F:hydrolase activity, hydrolyzing O-glycosyl compounds"/>
    <property type="evidence" value="ECO:0007669"/>
    <property type="project" value="InterPro"/>
</dbReference>
<keyword evidence="6" id="KW-1185">Reference proteome</keyword>
<dbReference type="PROSITE" id="PS51704">
    <property type="entry name" value="GP_PDE"/>
    <property type="match status" value="1"/>
</dbReference>
<dbReference type="GO" id="GO:0008081">
    <property type="term" value="F:phosphoric diester hydrolase activity"/>
    <property type="evidence" value="ECO:0007669"/>
    <property type="project" value="InterPro"/>
</dbReference>
<dbReference type="PANTHER" id="PTHR10963:SF55">
    <property type="entry name" value="GLYCOSIDE HYDROLASE FAMILY 16 PROTEIN"/>
    <property type="match status" value="1"/>
</dbReference>
<evidence type="ECO:0000256" key="1">
    <source>
        <dbReference type="ARBA" id="ARBA00006865"/>
    </source>
</evidence>
<organism evidence="5 6">
    <name type="scientific">Pedobacter rhizosphaerae</name>
    <dbReference type="NCBI Taxonomy" id="390241"/>
    <lineage>
        <taxon>Bacteria</taxon>
        <taxon>Pseudomonadati</taxon>
        <taxon>Bacteroidota</taxon>
        <taxon>Sphingobacteriia</taxon>
        <taxon>Sphingobacteriales</taxon>
        <taxon>Sphingobacteriaceae</taxon>
        <taxon>Pedobacter</taxon>
    </lineage>
</organism>
<dbReference type="Pfam" id="PF00722">
    <property type="entry name" value="Glyco_hydro_16"/>
    <property type="match status" value="1"/>
</dbReference>
<feature type="transmembrane region" description="Helical" evidence="2">
    <location>
        <begin position="45"/>
        <end position="65"/>
    </location>
</feature>
<dbReference type="Pfam" id="PF03009">
    <property type="entry name" value="GDPD"/>
    <property type="match status" value="1"/>
</dbReference>
<gene>
    <name evidence="5" type="ORF">SAMN04488023_101134</name>
</gene>
<dbReference type="InterPro" id="IPR000757">
    <property type="entry name" value="Beta-glucanase-like"/>
</dbReference>
<comment type="similarity">
    <text evidence="1">Belongs to the glycosyl hydrolase 16 family.</text>
</comment>
<dbReference type="InterPro" id="IPR050546">
    <property type="entry name" value="Glycosyl_Hydrlase_16"/>
</dbReference>
<evidence type="ECO:0000313" key="5">
    <source>
        <dbReference type="EMBL" id="SEQ79354.1"/>
    </source>
</evidence>
<evidence type="ECO:0000259" key="3">
    <source>
        <dbReference type="PROSITE" id="PS51704"/>
    </source>
</evidence>
<evidence type="ECO:0000259" key="4">
    <source>
        <dbReference type="PROSITE" id="PS51762"/>
    </source>
</evidence>
<dbReference type="PANTHER" id="PTHR10963">
    <property type="entry name" value="GLYCOSYL HYDROLASE-RELATED"/>
    <property type="match status" value="1"/>
</dbReference>
<dbReference type="Gene3D" id="2.60.120.200">
    <property type="match status" value="1"/>
</dbReference>
<proteinExistence type="inferred from homology"/>
<dbReference type="AlphaFoldDB" id="A0A1H9IXN7"/>
<feature type="transmembrane region" description="Helical" evidence="2">
    <location>
        <begin position="6"/>
        <end position="24"/>
    </location>
</feature>
<name>A0A1H9IXN7_9SPHI</name>
<protein>
    <submittedName>
        <fullName evidence="5">Beta-glucanase, GH16 family</fullName>
    </submittedName>
</protein>
<reference evidence="5 6" key="1">
    <citation type="submission" date="2016-10" db="EMBL/GenBank/DDBJ databases">
        <authorList>
            <person name="de Groot N.N."/>
        </authorList>
    </citation>
    <scope>NUCLEOTIDE SEQUENCE [LARGE SCALE GENOMIC DNA]</scope>
    <source>
        <strain evidence="5 6">DSM 18610</strain>
    </source>
</reference>